<evidence type="ECO:0000256" key="1">
    <source>
        <dbReference type="SAM" id="Phobius"/>
    </source>
</evidence>
<feature type="transmembrane region" description="Helical" evidence="1">
    <location>
        <begin position="95"/>
        <end position="119"/>
    </location>
</feature>
<comment type="caution">
    <text evidence="2">The sequence shown here is derived from an EMBL/GenBank/DDBJ whole genome shotgun (WGS) entry which is preliminary data.</text>
</comment>
<keyword evidence="3" id="KW-1185">Reference proteome</keyword>
<accession>A0A554NB64</accession>
<dbReference type="OrthoDB" id="340802at2157"/>
<keyword evidence="1" id="KW-0812">Transmembrane</keyword>
<keyword evidence="1" id="KW-1133">Transmembrane helix</keyword>
<feature type="transmembrane region" description="Helical" evidence="1">
    <location>
        <begin position="61"/>
        <end position="83"/>
    </location>
</feature>
<feature type="transmembrane region" description="Helical" evidence="1">
    <location>
        <begin position="131"/>
        <end position="151"/>
    </location>
</feature>
<reference evidence="2 3" key="1">
    <citation type="submission" date="2018-06" db="EMBL/GenBank/DDBJ databases">
        <title>Natronomonas sp. F16-60 a new haloarchaeon isolated from a solar saltern of Isla Cristina, Huelva, Spain.</title>
        <authorList>
            <person name="Duran-Viseras A."/>
            <person name="Sanchez-Porro C."/>
            <person name="Ventosa A."/>
        </authorList>
    </citation>
    <scope>NUCLEOTIDE SEQUENCE [LARGE SCALE GENOMIC DNA]</scope>
    <source>
        <strain evidence="2 3">F16-60</strain>
    </source>
</reference>
<protein>
    <submittedName>
        <fullName evidence="2">Uncharacterized protein</fullName>
    </submittedName>
</protein>
<feature type="transmembrane region" description="Helical" evidence="1">
    <location>
        <begin position="12"/>
        <end position="31"/>
    </location>
</feature>
<evidence type="ECO:0000313" key="3">
    <source>
        <dbReference type="Proteomes" id="UP000319894"/>
    </source>
</evidence>
<dbReference type="Proteomes" id="UP000319894">
    <property type="component" value="Unassembled WGS sequence"/>
</dbReference>
<dbReference type="InParanoid" id="A0A554NB64"/>
<evidence type="ECO:0000313" key="2">
    <source>
        <dbReference type="EMBL" id="TSD14636.1"/>
    </source>
</evidence>
<keyword evidence="1" id="KW-0472">Membrane</keyword>
<proteinExistence type="predicted"/>
<organism evidence="2 3">
    <name type="scientific">Haloglomus irregulare</name>
    <dbReference type="NCBI Taxonomy" id="2234134"/>
    <lineage>
        <taxon>Archaea</taxon>
        <taxon>Methanobacteriati</taxon>
        <taxon>Methanobacteriota</taxon>
        <taxon>Stenosarchaea group</taxon>
        <taxon>Halobacteria</taxon>
        <taxon>Halobacteriales</taxon>
        <taxon>Natronomonadaceae</taxon>
        <taxon>Haloglomus</taxon>
    </lineage>
</organism>
<name>A0A554NB64_9EURY</name>
<sequence length="157" mass="16312">MFEPTGSLVAPLRILLALLAAVLATLAMDLVMARVPEGRALTLVPAAVLTERTVDAAPGRLAAVVHYVAGLLTGPLYVVLLLLVEGVLGPSPVAYVLSTAVLFALMTGFFLGVVLPLPALPRGRRAALRRAWVVTAAAYLLVLTPLVWAGGRALTAV</sequence>
<dbReference type="EMBL" id="QMDX01000003">
    <property type="protein sequence ID" value="TSD14636.1"/>
    <property type="molecule type" value="Genomic_DNA"/>
</dbReference>
<dbReference type="RefSeq" id="WP_144261352.1">
    <property type="nucleotide sequence ID" value="NZ_QMDX01000003.1"/>
</dbReference>
<dbReference type="AlphaFoldDB" id="A0A554NB64"/>
<gene>
    <name evidence="2" type="ORF">DP107_06525</name>
</gene>